<dbReference type="EMBL" id="BARU01031685">
    <property type="protein sequence ID" value="GAH62928.1"/>
    <property type="molecule type" value="Genomic_DNA"/>
</dbReference>
<organism evidence="1">
    <name type="scientific">marine sediment metagenome</name>
    <dbReference type="NCBI Taxonomy" id="412755"/>
    <lineage>
        <taxon>unclassified sequences</taxon>
        <taxon>metagenomes</taxon>
        <taxon>ecological metagenomes</taxon>
    </lineage>
</organism>
<accession>X1IZF0</accession>
<gene>
    <name evidence="1" type="ORF">S03H2_50080</name>
</gene>
<name>X1IZF0_9ZZZZ</name>
<dbReference type="InterPro" id="IPR027417">
    <property type="entry name" value="P-loop_NTPase"/>
</dbReference>
<dbReference type="SUPFAM" id="SSF52540">
    <property type="entry name" value="P-loop containing nucleoside triphosphate hydrolases"/>
    <property type="match status" value="1"/>
</dbReference>
<feature type="non-terminal residue" evidence="1">
    <location>
        <position position="1"/>
    </location>
</feature>
<dbReference type="AlphaFoldDB" id="X1IZF0"/>
<proteinExistence type="predicted"/>
<protein>
    <recommendedName>
        <fullName evidence="2">DNA sulfur modification protein DndD</fullName>
    </recommendedName>
</protein>
<evidence type="ECO:0008006" key="2">
    <source>
        <dbReference type="Google" id="ProtNLM"/>
    </source>
</evidence>
<dbReference type="Gene3D" id="3.40.50.300">
    <property type="entry name" value="P-loop containing nucleotide triphosphate hydrolases"/>
    <property type="match status" value="1"/>
</dbReference>
<sequence>KFERKISLIRKIRKMFDEYQDAIREDKMEMLQNSFLDSISMIIRKHNFISDIKIDSETYQIQLKREDGNYIDKSILSKGEKQIYAVSMILALAEVSGRPLPFVIDTPLARLDSVHRDNIVENFFPNASHQVIIFSTDTEIDKIYFDKLLPYITRVYHLKFDDQTASSFGEDGYFWKALEVIAD</sequence>
<reference evidence="1" key="1">
    <citation type="journal article" date="2014" name="Front. Microbiol.">
        <title>High frequency of phylogenetically diverse reductive dehalogenase-homologous genes in deep subseafloor sedimentary metagenomes.</title>
        <authorList>
            <person name="Kawai M."/>
            <person name="Futagami T."/>
            <person name="Toyoda A."/>
            <person name="Takaki Y."/>
            <person name="Nishi S."/>
            <person name="Hori S."/>
            <person name="Arai W."/>
            <person name="Tsubouchi T."/>
            <person name="Morono Y."/>
            <person name="Uchiyama I."/>
            <person name="Ito T."/>
            <person name="Fujiyama A."/>
            <person name="Inagaki F."/>
            <person name="Takami H."/>
        </authorList>
    </citation>
    <scope>NUCLEOTIDE SEQUENCE</scope>
    <source>
        <strain evidence="1">Expedition CK06-06</strain>
    </source>
</reference>
<comment type="caution">
    <text evidence="1">The sequence shown here is derived from an EMBL/GenBank/DDBJ whole genome shotgun (WGS) entry which is preliminary data.</text>
</comment>
<evidence type="ECO:0000313" key="1">
    <source>
        <dbReference type="EMBL" id="GAH62928.1"/>
    </source>
</evidence>